<reference evidence="9" key="1">
    <citation type="submission" date="2021-01" db="EMBL/GenBank/DDBJ databases">
        <title>Whole genome shotgun sequence of Rhizocola hellebori NBRC 109834.</title>
        <authorList>
            <person name="Komaki H."/>
            <person name="Tamura T."/>
        </authorList>
    </citation>
    <scope>NUCLEOTIDE SEQUENCE</scope>
    <source>
        <strain evidence="9">NBRC 109834</strain>
    </source>
</reference>
<gene>
    <name evidence="9" type="ORF">Rhe02_07810</name>
</gene>
<dbReference type="PANTHER" id="PTHR30572">
    <property type="entry name" value="MEMBRANE COMPONENT OF TRANSPORTER-RELATED"/>
    <property type="match status" value="1"/>
</dbReference>
<dbReference type="AlphaFoldDB" id="A0A8J3Q2W2"/>
<evidence type="ECO:0000256" key="3">
    <source>
        <dbReference type="ARBA" id="ARBA00022692"/>
    </source>
</evidence>
<dbReference type="PANTHER" id="PTHR30572:SF4">
    <property type="entry name" value="ABC TRANSPORTER PERMEASE YTRF"/>
    <property type="match status" value="1"/>
</dbReference>
<proteinExistence type="inferred from homology"/>
<comment type="similarity">
    <text evidence="6">Belongs to the ABC-4 integral membrane protein family.</text>
</comment>
<dbReference type="GO" id="GO:0022857">
    <property type="term" value="F:transmembrane transporter activity"/>
    <property type="evidence" value="ECO:0007669"/>
    <property type="project" value="TreeGrafter"/>
</dbReference>
<evidence type="ECO:0000256" key="6">
    <source>
        <dbReference type="ARBA" id="ARBA00038076"/>
    </source>
</evidence>
<evidence type="ECO:0000313" key="9">
    <source>
        <dbReference type="EMBL" id="GIH02714.1"/>
    </source>
</evidence>
<keyword evidence="4 7" id="KW-1133">Transmembrane helix</keyword>
<dbReference type="Pfam" id="PF02687">
    <property type="entry name" value="FtsX"/>
    <property type="match status" value="2"/>
</dbReference>
<keyword evidence="5 7" id="KW-0472">Membrane</keyword>
<evidence type="ECO:0000313" key="10">
    <source>
        <dbReference type="Proteomes" id="UP000612899"/>
    </source>
</evidence>
<evidence type="ECO:0000256" key="4">
    <source>
        <dbReference type="ARBA" id="ARBA00022989"/>
    </source>
</evidence>
<protein>
    <recommendedName>
        <fullName evidence="8">ABC3 transporter permease C-terminal domain-containing protein</fullName>
    </recommendedName>
</protein>
<evidence type="ECO:0000259" key="8">
    <source>
        <dbReference type="Pfam" id="PF02687"/>
    </source>
</evidence>
<name>A0A8J3Q2W2_9ACTN</name>
<accession>A0A8J3Q2W2</accession>
<comment type="subcellular location">
    <subcellularLocation>
        <location evidence="1">Cell membrane</location>
        <topology evidence="1">Multi-pass membrane protein</topology>
    </subcellularLocation>
</comment>
<feature type="transmembrane region" description="Helical" evidence="7">
    <location>
        <begin position="322"/>
        <end position="344"/>
    </location>
</feature>
<feature type="domain" description="ABC3 transporter permease C-terminal" evidence="8">
    <location>
        <begin position="274"/>
        <end position="390"/>
    </location>
</feature>
<feature type="transmembrane region" description="Helical" evidence="7">
    <location>
        <begin position="486"/>
        <end position="513"/>
    </location>
</feature>
<feature type="transmembrane region" description="Helical" evidence="7">
    <location>
        <begin position="580"/>
        <end position="601"/>
    </location>
</feature>
<dbReference type="GO" id="GO:0005886">
    <property type="term" value="C:plasma membrane"/>
    <property type="evidence" value="ECO:0007669"/>
    <property type="project" value="UniProtKB-SubCell"/>
</dbReference>
<comment type="caution">
    <text evidence="9">The sequence shown here is derived from an EMBL/GenBank/DDBJ whole genome shotgun (WGS) entry which is preliminary data.</text>
</comment>
<feature type="transmembrane region" description="Helical" evidence="7">
    <location>
        <begin position="435"/>
        <end position="455"/>
    </location>
</feature>
<feature type="transmembrane region" description="Helical" evidence="7">
    <location>
        <begin position="364"/>
        <end position="387"/>
    </location>
</feature>
<evidence type="ECO:0000256" key="1">
    <source>
        <dbReference type="ARBA" id="ARBA00004651"/>
    </source>
</evidence>
<dbReference type="InterPro" id="IPR003838">
    <property type="entry name" value="ABC3_permease_C"/>
</dbReference>
<organism evidence="9 10">
    <name type="scientific">Rhizocola hellebori</name>
    <dbReference type="NCBI Taxonomy" id="1392758"/>
    <lineage>
        <taxon>Bacteria</taxon>
        <taxon>Bacillati</taxon>
        <taxon>Actinomycetota</taxon>
        <taxon>Actinomycetes</taxon>
        <taxon>Micromonosporales</taxon>
        <taxon>Micromonosporaceae</taxon>
        <taxon>Rhizocola</taxon>
    </lineage>
</organism>
<evidence type="ECO:0000256" key="2">
    <source>
        <dbReference type="ARBA" id="ARBA00022475"/>
    </source>
</evidence>
<evidence type="ECO:0000256" key="7">
    <source>
        <dbReference type="SAM" id="Phobius"/>
    </source>
</evidence>
<dbReference type="EMBL" id="BONY01000003">
    <property type="protein sequence ID" value="GIH02714.1"/>
    <property type="molecule type" value="Genomic_DNA"/>
</dbReference>
<keyword evidence="10" id="KW-1185">Reference proteome</keyword>
<dbReference type="Proteomes" id="UP000612899">
    <property type="component" value="Unassembled WGS sequence"/>
</dbReference>
<evidence type="ECO:0000256" key="5">
    <source>
        <dbReference type="ARBA" id="ARBA00023136"/>
    </source>
</evidence>
<dbReference type="RefSeq" id="WP_203906639.1">
    <property type="nucleotide sequence ID" value="NZ_BONY01000003.1"/>
</dbReference>
<sequence>MGLIIRLAWRNLRKRPAQAVFLLLVMCLSTTTLSLGLAINDTGHEPWQRLHNSINGYHVQAFAAYHTPEELNLPRLPLPGPETVSRADHQLSGLAGEPDVTAVSGPWPLMLVTDARVGGLDMVINVEVRDPQPATVSQPLVVAGQWLDNSDDGVVLEDGLASLLKVNPGDEVTLFGQRLRVRGSAMTTSIPRYPMQFPATVWVNQPTAAKLRAVGAIPLGATLELRLARAQDAAAFAAANAPAYAKPNLMQTWERARNRASAVDIFAVAFTLHAILLAGLTVATAAVMVTGRVAAQGRQIGALKAVGVTPRQALAVVLAEHVALALTAAAIGITAGTLLSPLIGRDLPVLYGAPAVPPITWPRALTTLGLAMAVVVAGSIPAALRGIRHSTIRALTSGARPPRRSSRIARLAATAGLPLPIVLGLRAALRRPVRTIANATGLALGVAMVIVGLGATKLAHDFLASPAQDAEEALARKVRAIQTGQVLTVVLVGAGILIGLAAINAMIAAIFAARDNARSHAILRSVGATPWQTVTSFVVAQFGASLLGCAAGIPLGVLLFNTVVGSNVKDTATITLPASVYVAVAVAAPLLYLLTAIVPAARLARRRVAPALAPE</sequence>
<dbReference type="InterPro" id="IPR050250">
    <property type="entry name" value="Macrolide_Exporter_MacB"/>
</dbReference>
<feature type="domain" description="ABC3 transporter permease C-terminal" evidence="8">
    <location>
        <begin position="494"/>
        <end position="605"/>
    </location>
</feature>
<keyword evidence="3 7" id="KW-0812">Transmembrane</keyword>
<feature type="transmembrane region" description="Helical" evidence="7">
    <location>
        <begin position="533"/>
        <end position="560"/>
    </location>
</feature>
<keyword evidence="2" id="KW-1003">Cell membrane</keyword>
<feature type="transmembrane region" description="Helical" evidence="7">
    <location>
        <begin position="265"/>
        <end position="289"/>
    </location>
</feature>